<dbReference type="Proteomes" id="UP000485058">
    <property type="component" value="Unassembled WGS sequence"/>
</dbReference>
<feature type="region of interest" description="Disordered" evidence="1">
    <location>
        <begin position="32"/>
        <end position="53"/>
    </location>
</feature>
<comment type="caution">
    <text evidence="3">The sequence shown here is derived from an EMBL/GenBank/DDBJ whole genome shotgun (WGS) entry which is preliminary data.</text>
</comment>
<sequence>MFGLCPSTLLTSTQLTGPLTLPLLGQEMWGREWRSSSSGTGPLTTSHITQPPGPSCSQSLAGCLGSTLPSCQNLISGRADGKPHKASPAVAGTVVVGRTPGLPPGWFEAVDPTYHHPYWFCPASGERSWVRPGEAALPQGWSMAVDPATQAHYYFNTASGERCWQRPSHPVPAPAAAAAGPRQAFVPATRFEGARPGYLFKSDALGLGYYLDNGPGAAQLWVAVVRGNGQGECVSSLHVYPHDGHVAGTPGIPEEPTATLGSRCFCSSSNIATIAVRTSICPVSEQPQSRAAWCIHALATGDCRTRPSAVTSSEPTDAVHTHATCCTATSRRAAALPLPRLCAAQQPALDCGPEVSPWAAALLWPQGGLGVRPGGPPSNITGATAVAWWSRLEVDKGGGGALAVFNRPQWLCRMSADKVLGVDVGCAGGGGRPGVTVTSTHLL</sequence>
<feature type="domain" description="WW" evidence="2">
    <location>
        <begin position="100"/>
        <end position="134"/>
    </location>
</feature>
<dbReference type="InterPro" id="IPR001202">
    <property type="entry name" value="WW_dom"/>
</dbReference>
<dbReference type="InterPro" id="IPR036020">
    <property type="entry name" value="WW_dom_sf"/>
</dbReference>
<dbReference type="SUPFAM" id="SSF51045">
    <property type="entry name" value="WW domain"/>
    <property type="match status" value="2"/>
</dbReference>
<reference evidence="3 4" key="1">
    <citation type="submission" date="2020-02" db="EMBL/GenBank/DDBJ databases">
        <title>Draft genome sequence of Haematococcus lacustris strain NIES-144.</title>
        <authorList>
            <person name="Morimoto D."/>
            <person name="Nakagawa S."/>
            <person name="Yoshida T."/>
            <person name="Sawayama S."/>
        </authorList>
    </citation>
    <scope>NUCLEOTIDE SEQUENCE [LARGE SCALE GENOMIC DNA]</scope>
    <source>
        <strain evidence="3 4">NIES-144</strain>
    </source>
</reference>
<accession>A0A699YVX7</accession>
<feature type="compositionally biased region" description="Low complexity" evidence="1">
    <location>
        <begin position="35"/>
        <end position="46"/>
    </location>
</feature>
<keyword evidence="4" id="KW-1185">Reference proteome</keyword>
<evidence type="ECO:0000313" key="3">
    <source>
        <dbReference type="EMBL" id="GFH11206.1"/>
    </source>
</evidence>
<evidence type="ECO:0000256" key="1">
    <source>
        <dbReference type="SAM" id="MobiDB-lite"/>
    </source>
</evidence>
<dbReference type="Gene3D" id="2.20.70.10">
    <property type="match status" value="2"/>
</dbReference>
<evidence type="ECO:0000313" key="4">
    <source>
        <dbReference type="Proteomes" id="UP000485058"/>
    </source>
</evidence>
<organism evidence="3 4">
    <name type="scientific">Haematococcus lacustris</name>
    <name type="common">Green alga</name>
    <name type="synonym">Haematococcus pluvialis</name>
    <dbReference type="NCBI Taxonomy" id="44745"/>
    <lineage>
        <taxon>Eukaryota</taxon>
        <taxon>Viridiplantae</taxon>
        <taxon>Chlorophyta</taxon>
        <taxon>core chlorophytes</taxon>
        <taxon>Chlorophyceae</taxon>
        <taxon>CS clade</taxon>
        <taxon>Chlamydomonadales</taxon>
        <taxon>Haematococcaceae</taxon>
        <taxon>Haematococcus</taxon>
    </lineage>
</organism>
<name>A0A699YVX7_HAELA</name>
<dbReference type="Pfam" id="PF00397">
    <property type="entry name" value="WW"/>
    <property type="match status" value="1"/>
</dbReference>
<gene>
    <name evidence="3" type="ORF">HaLaN_06673</name>
</gene>
<proteinExistence type="predicted"/>
<dbReference type="SMART" id="SM00456">
    <property type="entry name" value="WW"/>
    <property type="match status" value="2"/>
</dbReference>
<dbReference type="AlphaFoldDB" id="A0A699YVX7"/>
<dbReference type="EMBL" id="BLLF01000383">
    <property type="protein sequence ID" value="GFH11206.1"/>
    <property type="molecule type" value="Genomic_DNA"/>
</dbReference>
<evidence type="ECO:0000259" key="2">
    <source>
        <dbReference type="PROSITE" id="PS50020"/>
    </source>
</evidence>
<feature type="domain" description="WW" evidence="2">
    <location>
        <begin position="135"/>
        <end position="169"/>
    </location>
</feature>
<dbReference type="PROSITE" id="PS50020">
    <property type="entry name" value="WW_DOMAIN_2"/>
    <property type="match status" value="2"/>
</dbReference>
<protein>
    <recommendedName>
        <fullName evidence="2">WW domain-containing protein</fullName>
    </recommendedName>
</protein>